<dbReference type="PANTHER" id="PTHR43165">
    <property type="entry name" value="METALLOPHOSPHOESTERASE"/>
    <property type="match status" value="1"/>
</dbReference>
<name>A0A3B0XKG9_9ZZZZ</name>
<dbReference type="Pfam" id="PF12850">
    <property type="entry name" value="Metallophos_2"/>
    <property type="match status" value="1"/>
</dbReference>
<proteinExistence type="predicted"/>
<sequence length="181" mass="19269">MTPPMPDSRKIAIISDTHGVISPDIIETIKDCEQIIHAGDICGAHVLEQLHSICSQVTAVTGNNDAVGIWAENETAIVNALPAIAEIALAGGTIVIEHGHKHGMHQPDHAALRAAHPQARVIVYGHTHTMLIDDSQKPWVVNPGAAGATRTRGGPSCLILTTSAKEEWHVQMIRFEDGAVA</sequence>
<dbReference type="PANTHER" id="PTHR43165:SF1">
    <property type="entry name" value="PHOSPHODIESTERASE MJ0936"/>
    <property type="match status" value="1"/>
</dbReference>
<accession>A0A3B0XKG9</accession>
<dbReference type="EMBL" id="UOFG01000167">
    <property type="protein sequence ID" value="VAW62309.1"/>
    <property type="molecule type" value="Genomic_DNA"/>
</dbReference>
<dbReference type="InterPro" id="IPR053193">
    <property type="entry name" value="MetalloPDE_YfcE-like"/>
</dbReference>
<dbReference type="InterPro" id="IPR024654">
    <property type="entry name" value="Calcineurin-like_PHP_lpxH"/>
</dbReference>
<protein>
    <submittedName>
        <fullName evidence="2">Phosphoesterase, putative</fullName>
    </submittedName>
</protein>
<gene>
    <name evidence="2" type="ORF">MNBD_GAMMA11-1148</name>
</gene>
<dbReference type="AlphaFoldDB" id="A0A3B0XKG9"/>
<dbReference type="NCBIfam" id="TIGR00040">
    <property type="entry name" value="yfcE"/>
    <property type="match status" value="1"/>
</dbReference>
<organism evidence="2">
    <name type="scientific">hydrothermal vent metagenome</name>
    <dbReference type="NCBI Taxonomy" id="652676"/>
    <lineage>
        <taxon>unclassified sequences</taxon>
        <taxon>metagenomes</taxon>
        <taxon>ecological metagenomes</taxon>
    </lineage>
</organism>
<reference evidence="2" key="1">
    <citation type="submission" date="2018-06" db="EMBL/GenBank/DDBJ databases">
        <authorList>
            <person name="Zhirakovskaya E."/>
        </authorList>
    </citation>
    <scope>NUCLEOTIDE SEQUENCE</scope>
</reference>
<dbReference type="InterPro" id="IPR029052">
    <property type="entry name" value="Metallo-depent_PP-like"/>
</dbReference>
<dbReference type="Gene3D" id="3.60.21.10">
    <property type="match status" value="1"/>
</dbReference>
<evidence type="ECO:0000313" key="2">
    <source>
        <dbReference type="EMBL" id="VAW62309.1"/>
    </source>
</evidence>
<evidence type="ECO:0000259" key="1">
    <source>
        <dbReference type="Pfam" id="PF12850"/>
    </source>
</evidence>
<dbReference type="SUPFAM" id="SSF56300">
    <property type="entry name" value="Metallo-dependent phosphatases"/>
    <property type="match status" value="1"/>
</dbReference>
<dbReference type="InterPro" id="IPR000979">
    <property type="entry name" value="Phosphodiesterase_MJ0936/Vps29"/>
</dbReference>
<feature type="domain" description="Calcineurin-like phosphoesterase" evidence="1">
    <location>
        <begin position="10"/>
        <end position="164"/>
    </location>
</feature>